<protein>
    <submittedName>
        <fullName evidence="2">Uncharacterized protein</fullName>
    </submittedName>
</protein>
<accession>A0A9X1LHR0</accession>
<keyword evidence="1" id="KW-1133">Transmembrane helix</keyword>
<feature type="transmembrane region" description="Helical" evidence="1">
    <location>
        <begin position="72"/>
        <end position="91"/>
    </location>
</feature>
<evidence type="ECO:0000313" key="2">
    <source>
        <dbReference type="EMBL" id="MCB7480565.1"/>
    </source>
</evidence>
<evidence type="ECO:0000256" key="1">
    <source>
        <dbReference type="SAM" id="Phobius"/>
    </source>
</evidence>
<proteinExistence type="predicted"/>
<reference evidence="2" key="1">
    <citation type="submission" date="2021-10" db="EMBL/GenBank/DDBJ databases">
        <title>Gramella sp. ASW11-100T, isolated from marine sediment.</title>
        <authorList>
            <person name="Xia C."/>
        </authorList>
    </citation>
    <scope>NUCLEOTIDE SEQUENCE</scope>
    <source>
        <strain evidence="2">ASW11-100</strain>
    </source>
</reference>
<comment type="caution">
    <text evidence="2">The sequence shown here is derived from an EMBL/GenBank/DDBJ whole genome shotgun (WGS) entry which is preliminary data.</text>
</comment>
<feature type="transmembrane region" description="Helical" evidence="1">
    <location>
        <begin position="48"/>
        <end position="66"/>
    </location>
</feature>
<keyword evidence="1" id="KW-0472">Membrane</keyword>
<feature type="transmembrane region" description="Helical" evidence="1">
    <location>
        <begin position="125"/>
        <end position="143"/>
    </location>
</feature>
<feature type="transmembrane region" description="Helical" evidence="1">
    <location>
        <begin position="20"/>
        <end position="36"/>
    </location>
</feature>
<keyword evidence="1" id="KW-0812">Transmembrane</keyword>
<keyword evidence="3" id="KW-1185">Reference proteome</keyword>
<name>A0A9X1LHR0_9FLAO</name>
<dbReference type="AlphaFoldDB" id="A0A9X1LHR0"/>
<feature type="transmembrane region" description="Helical" evidence="1">
    <location>
        <begin position="150"/>
        <end position="168"/>
    </location>
</feature>
<dbReference type="RefSeq" id="WP_229338694.1">
    <property type="nucleotide sequence ID" value="NZ_JAJBZG010000002.1"/>
</dbReference>
<sequence>MHFLFLIIAIFENQGKSYPAIVLSIIAIFLVFFYSRKLEIDNSQLKKIDILLVLFCVLGALLTYWLNTEFKVGAVLASGIVGLLGSFIPFINRRSDLLREFPVPLYCGSFAGMTAPFIANGYSFIFFSGLFCGVILVISKNTLHGYGGKLGSVAFGGVTLMSLILFLFF</sequence>
<gene>
    <name evidence="2" type="ORF">LGQ90_04740</name>
</gene>
<dbReference type="EMBL" id="JAJBZG010000002">
    <property type="protein sequence ID" value="MCB7480565.1"/>
    <property type="molecule type" value="Genomic_DNA"/>
</dbReference>
<evidence type="ECO:0000313" key="3">
    <source>
        <dbReference type="Proteomes" id="UP001139414"/>
    </source>
</evidence>
<organism evidence="2 3">
    <name type="scientific">Christiangramia sediminis</name>
    <dbReference type="NCBI Taxonomy" id="2881336"/>
    <lineage>
        <taxon>Bacteria</taxon>
        <taxon>Pseudomonadati</taxon>
        <taxon>Bacteroidota</taxon>
        <taxon>Flavobacteriia</taxon>
        <taxon>Flavobacteriales</taxon>
        <taxon>Flavobacteriaceae</taxon>
        <taxon>Christiangramia</taxon>
    </lineage>
</organism>
<dbReference type="Proteomes" id="UP001139414">
    <property type="component" value="Unassembled WGS sequence"/>
</dbReference>